<gene>
    <name evidence="4" type="ORF">ACFQJ7_02180</name>
</gene>
<dbReference type="InterPro" id="IPR051257">
    <property type="entry name" value="Diverse_CBS-Domain"/>
</dbReference>
<evidence type="ECO:0000259" key="3">
    <source>
        <dbReference type="PROSITE" id="PS51371"/>
    </source>
</evidence>
<feature type="domain" description="CBS" evidence="3">
    <location>
        <begin position="71"/>
        <end position="126"/>
    </location>
</feature>
<evidence type="ECO:0000313" key="4">
    <source>
        <dbReference type="EMBL" id="MFC7124848.1"/>
    </source>
</evidence>
<dbReference type="SMART" id="SM00116">
    <property type="entry name" value="CBS"/>
    <property type="match status" value="2"/>
</dbReference>
<dbReference type="AlphaFoldDB" id="A0ABD5X7A8"/>
<accession>A0ABD5X7A8</accession>
<dbReference type="RefSeq" id="WP_267638377.1">
    <property type="nucleotide sequence ID" value="NZ_JAODIY010000013.1"/>
</dbReference>
<organism evidence="4 5">
    <name type="scientific">Halovenus rubra</name>
    <dbReference type="NCBI Taxonomy" id="869890"/>
    <lineage>
        <taxon>Archaea</taxon>
        <taxon>Methanobacteriati</taxon>
        <taxon>Methanobacteriota</taxon>
        <taxon>Stenosarchaea group</taxon>
        <taxon>Halobacteria</taxon>
        <taxon>Halobacteriales</taxon>
        <taxon>Haloarculaceae</taxon>
        <taxon>Halovenus</taxon>
    </lineage>
</organism>
<name>A0ABD5X7A8_9EURY</name>
<dbReference type="Pfam" id="PF00571">
    <property type="entry name" value="CBS"/>
    <property type="match status" value="2"/>
</dbReference>
<protein>
    <submittedName>
        <fullName evidence="4">Cyclic nucleotide-binding/CBS domain-containing protein</fullName>
    </submittedName>
</protein>
<proteinExistence type="predicted"/>
<sequence length="139" mass="15043">MQVAEIMSSPPVTVGPDTTLREASGVMLEEHVGSTLVVDNALVGILTRSDVLRATYAMGESLAELPVARGMSEDVVTTAPETSIRHALELMKAEHIKKLPLIEDFELVGIVTATDIAVHQPKRVQEVKSAIGRQDNWTD</sequence>
<dbReference type="InterPro" id="IPR046342">
    <property type="entry name" value="CBS_dom_sf"/>
</dbReference>
<dbReference type="EMBL" id="JBHSZQ010000002">
    <property type="protein sequence ID" value="MFC7124848.1"/>
    <property type="molecule type" value="Genomic_DNA"/>
</dbReference>
<dbReference type="PANTHER" id="PTHR43080">
    <property type="entry name" value="CBS DOMAIN-CONTAINING PROTEIN CBSX3, MITOCHONDRIAL"/>
    <property type="match status" value="1"/>
</dbReference>
<dbReference type="InterPro" id="IPR000644">
    <property type="entry name" value="CBS_dom"/>
</dbReference>
<dbReference type="PROSITE" id="PS51371">
    <property type="entry name" value="CBS"/>
    <property type="match status" value="2"/>
</dbReference>
<evidence type="ECO:0000256" key="2">
    <source>
        <dbReference type="PROSITE-ProRule" id="PRU00703"/>
    </source>
</evidence>
<keyword evidence="1 2" id="KW-0129">CBS domain</keyword>
<dbReference type="Gene3D" id="3.10.580.10">
    <property type="entry name" value="CBS-domain"/>
    <property type="match status" value="1"/>
</dbReference>
<comment type="caution">
    <text evidence="4">The sequence shown here is derived from an EMBL/GenBank/DDBJ whole genome shotgun (WGS) entry which is preliminary data.</text>
</comment>
<evidence type="ECO:0000256" key="1">
    <source>
        <dbReference type="ARBA" id="ARBA00023122"/>
    </source>
</evidence>
<dbReference type="SUPFAM" id="SSF54631">
    <property type="entry name" value="CBS-domain pair"/>
    <property type="match status" value="1"/>
</dbReference>
<reference evidence="4 5" key="1">
    <citation type="journal article" date="2014" name="Int. J. Syst. Evol. Microbiol.">
        <title>Complete genome sequence of Corynebacterium casei LMG S-19264T (=DSM 44701T), isolated from a smear-ripened cheese.</title>
        <authorList>
            <consortium name="US DOE Joint Genome Institute (JGI-PGF)"/>
            <person name="Walter F."/>
            <person name="Albersmeier A."/>
            <person name="Kalinowski J."/>
            <person name="Ruckert C."/>
        </authorList>
    </citation>
    <scope>NUCLEOTIDE SEQUENCE [LARGE SCALE GENOMIC DNA]</scope>
    <source>
        <strain evidence="4 5">CGMCC 4.7215</strain>
    </source>
</reference>
<dbReference type="PANTHER" id="PTHR43080:SF2">
    <property type="entry name" value="CBS DOMAIN-CONTAINING PROTEIN"/>
    <property type="match status" value="1"/>
</dbReference>
<dbReference type="Proteomes" id="UP001596414">
    <property type="component" value="Unassembled WGS sequence"/>
</dbReference>
<feature type="domain" description="CBS" evidence="3">
    <location>
        <begin position="7"/>
        <end position="64"/>
    </location>
</feature>
<evidence type="ECO:0000313" key="5">
    <source>
        <dbReference type="Proteomes" id="UP001596414"/>
    </source>
</evidence>